<gene>
    <name evidence="2" type="ORF">CDAUBV1_LOCUS17305</name>
</gene>
<reference evidence="2" key="1">
    <citation type="submission" date="2024-06" db="EMBL/GenBank/DDBJ databases">
        <authorList>
            <person name="Liu X."/>
            <person name="Lenzi L."/>
            <person name="Haldenby T S."/>
            <person name="Uol C."/>
        </authorList>
    </citation>
    <scope>NUCLEOTIDE SEQUENCE</scope>
</reference>
<feature type="coiled-coil region" evidence="1">
    <location>
        <begin position="254"/>
        <end position="282"/>
    </location>
</feature>
<dbReference type="Proteomes" id="UP001497525">
    <property type="component" value="Unassembled WGS sequence"/>
</dbReference>
<evidence type="ECO:0000313" key="3">
    <source>
        <dbReference type="Proteomes" id="UP001497525"/>
    </source>
</evidence>
<protein>
    <submittedName>
        <fullName evidence="2">Uncharacterized protein</fullName>
    </submittedName>
</protein>
<proteinExistence type="predicted"/>
<organism evidence="2 3">
    <name type="scientific">Calicophoron daubneyi</name>
    <name type="common">Rumen fluke</name>
    <name type="synonym">Paramphistomum daubneyi</name>
    <dbReference type="NCBI Taxonomy" id="300641"/>
    <lineage>
        <taxon>Eukaryota</taxon>
        <taxon>Metazoa</taxon>
        <taxon>Spiralia</taxon>
        <taxon>Lophotrochozoa</taxon>
        <taxon>Platyhelminthes</taxon>
        <taxon>Trematoda</taxon>
        <taxon>Digenea</taxon>
        <taxon>Plagiorchiida</taxon>
        <taxon>Pronocephalata</taxon>
        <taxon>Paramphistomoidea</taxon>
        <taxon>Paramphistomidae</taxon>
        <taxon>Calicophoron</taxon>
    </lineage>
</organism>
<keyword evidence="1" id="KW-0175">Coiled coil</keyword>
<sequence length="295" mass="35298">MEDIRKALEVELDRLRLLVQRYKLERIPPVPLPRTHNLNHIYNDKEYPQYYPYFDWGGAPYGKRNEKSYSLPYSCENRALREAIQTSKYKLSPFDTKSNEIQLPFSGRPPYFYPQRAYITNPMISQNPFSSEKSIGTEQNSLVNFEPKGLDIIERRRFKEVFLRIHEFYRNHYPLDSEMVIEIRSLRAAYEYTGGKNPSLIAALENTLDEALKVEAERRLGILNVDTDEPKKFGWRWDYPARFYERDYRWEPAIRAYEIERANRESELIRAELERLRAAQDERARRQIGEQNIRE</sequence>
<evidence type="ECO:0000256" key="1">
    <source>
        <dbReference type="SAM" id="Coils"/>
    </source>
</evidence>
<name>A0AAV2U2J3_CALDB</name>
<evidence type="ECO:0000313" key="2">
    <source>
        <dbReference type="EMBL" id="CAL5142020.1"/>
    </source>
</evidence>
<dbReference type="AlphaFoldDB" id="A0AAV2U2J3"/>
<dbReference type="EMBL" id="CAXLJL010000934">
    <property type="protein sequence ID" value="CAL5142020.1"/>
    <property type="molecule type" value="Genomic_DNA"/>
</dbReference>
<accession>A0AAV2U2J3</accession>
<comment type="caution">
    <text evidence="2">The sequence shown here is derived from an EMBL/GenBank/DDBJ whole genome shotgun (WGS) entry which is preliminary data.</text>
</comment>